<feature type="coiled-coil region" evidence="1">
    <location>
        <begin position="482"/>
        <end position="509"/>
    </location>
</feature>
<accession>A0A2K1J3I0</accession>
<feature type="coiled-coil region" evidence="1">
    <location>
        <begin position="311"/>
        <end position="338"/>
    </location>
</feature>
<reference evidence="3 5" key="1">
    <citation type="journal article" date="2008" name="Science">
        <title>The Physcomitrella genome reveals evolutionary insights into the conquest of land by plants.</title>
        <authorList>
            <person name="Rensing S."/>
            <person name="Lang D."/>
            <person name="Zimmer A."/>
            <person name="Terry A."/>
            <person name="Salamov A."/>
            <person name="Shapiro H."/>
            <person name="Nishiyama T."/>
            <person name="Perroud P.-F."/>
            <person name="Lindquist E."/>
            <person name="Kamisugi Y."/>
            <person name="Tanahashi T."/>
            <person name="Sakakibara K."/>
            <person name="Fujita T."/>
            <person name="Oishi K."/>
            <person name="Shin-I T."/>
            <person name="Kuroki Y."/>
            <person name="Toyoda A."/>
            <person name="Suzuki Y."/>
            <person name="Hashimoto A."/>
            <person name="Yamaguchi K."/>
            <person name="Sugano A."/>
            <person name="Kohara Y."/>
            <person name="Fujiyama A."/>
            <person name="Anterola A."/>
            <person name="Aoki S."/>
            <person name="Ashton N."/>
            <person name="Barbazuk W.B."/>
            <person name="Barker E."/>
            <person name="Bennetzen J."/>
            <person name="Bezanilla M."/>
            <person name="Blankenship R."/>
            <person name="Cho S.H."/>
            <person name="Dutcher S."/>
            <person name="Estelle M."/>
            <person name="Fawcett J.A."/>
            <person name="Gundlach H."/>
            <person name="Hanada K."/>
            <person name="Heyl A."/>
            <person name="Hicks K.A."/>
            <person name="Hugh J."/>
            <person name="Lohr M."/>
            <person name="Mayer K."/>
            <person name="Melkozernov A."/>
            <person name="Murata T."/>
            <person name="Nelson D."/>
            <person name="Pils B."/>
            <person name="Prigge M."/>
            <person name="Reiss B."/>
            <person name="Renner T."/>
            <person name="Rombauts S."/>
            <person name="Rushton P."/>
            <person name="Sanderfoot A."/>
            <person name="Schween G."/>
            <person name="Shiu S.-H."/>
            <person name="Stueber K."/>
            <person name="Theodoulou F.L."/>
            <person name="Tu H."/>
            <person name="Van de Peer Y."/>
            <person name="Verrier P.J."/>
            <person name="Waters E."/>
            <person name="Wood A."/>
            <person name="Yang L."/>
            <person name="Cove D."/>
            <person name="Cuming A."/>
            <person name="Hasebe M."/>
            <person name="Lucas S."/>
            <person name="Mishler D.B."/>
            <person name="Reski R."/>
            <person name="Grigoriev I."/>
            <person name="Quatrano R.S."/>
            <person name="Boore J.L."/>
        </authorList>
    </citation>
    <scope>NUCLEOTIDE SEQUENCE [LARGE SCALE GENOMIC DNA]</scope>
    <source>
        <strain evidence="4 5">cv. Gransden 2004</strain>
    </source>
</reference>
<dbReference type="EMBL" id="ABEU02000017">
    <property type="protein sequence ID" value="PNR36087.1"/>
    <property type="molecule type" value="Genomic_DNA"/>
</dbReference>
<evidence type="ECO:0000313" key="4">
    <source>
        <dbReference type="EnsemblPlants" id="Pp3c17_11530V3.1"/>
    </source>
</evidence>
<evidence type="ECO:0000313" key="3">
    <source>
        <dbReference type="EMBL" id="PNR36087.1"/>
    </source>
</evidence>
<dbReference type="Gramene" id="Pp3c17_11530V3.1">
    <property type="protein sequence ID" value="Pp3c17_11530V3.1"/>
    <property type="gene ID" value="Pp3c17_11530"/>
</dbReference>
<dbReference type="Proteomes" id="UP000006727">
    <property type="component" value="Chromosome 17"/>
</dbReference>
<dbReference type="InParanoid" id="A0A2K1J3I0"/>
<reference evidence="4" key="3">
    <citation type="submission" date="2020-12" db="UniProtKB">
        <authorList>
            <consortium name="EnsemblPlants"/>
        </authorList>
    </citation>
    <scope>IDENTIFICATION</scope>
</reference>
<feature type="coiled-coil region" evidence="1">
    <location>
        <begin position="103"/>
        <end position="151"/>
    </location>
</feature>
<organism evidence="3">
    <name type="scientific">Physcomitrium patens</name>
    <name type="common">Spreading-leaved earth moss</name>
    <name type="synonym">Physcomitrella patens</name>
    <dbReference type="NCBI Taxonomy" id="3218"/>
    <lineage>
        <taxon>Eukaryota</taxon>
        <taxon>Viridiplantae</taxon>
        <taxon>Streptophyta</taxon>
        <taxon>Embryophyta</taxon>
        <taxon>Bryophyta</taxon>
        <taxon>Bryophytina</taxon>
        <taxon>Bryopsida</taxon>
        <taxon>Funariidae</taxon>
        <taxon>Funariales</taxon>
        <taxon>Funariaceae</taxon>
        <taxon>Physcomitrium</taxon>
    </lineage>
</organism>
<evidence type="ECO:0000256" key="1">
    <source>
        <dbReference type="SAM" id="Coils"/>
    </source>
</evidence>
<dbReference type="EnsemblPlants" id="Pp3c17_11530V3.1">
    <property type="protein sequence ID" value="Pp3c17_11530V3.1"/>
    <property type="gene ID" value="Pp3c17_11530"/>
</dbReference>
<proteinExistence type="predicted"/>
<sequence length="661" mass="74508">MPQFVRAILYEHLLQCVTLGSINSELGSAIDHRGGQDYIAPMCMGSIILRNRERSVRRFIIFISSEETTIMKAKMKILSGGRKQALLVAETFHITPPLRQSKMKSSSNRAMNAEILAKSLQQENDILRFQLNDLINREQNQRLELQRLRAHREVEMTSLVNASTNKLKCEVERLKAQLEPASASRAEAAAEKERILREKEQLVTEIKGLRKKIVDEEQTCGGRLRSLGSVVAKCTCIATSIVQSVDAFQRHVLPNFRVVEDQKNPEEKSQRINFDSDGSQKLIDEMHKLEAGVALLRVIVDAKNDTLVLIRGKLIQENDELKADLAAAREKMSAVLLQAASDPEKKTGAIGSNPENEVLRQEIHALQDLYSAKIEQMQSTLKLYEQADTDRSIKHDQLRQEIQSLHHHITTIEASRHRLEDDLKYETSARSQLVTEIYHMRKENEALGSEIEMLKLNQKVFFRGHARKGRLPMEKMDMVNTVNQLMIDNSKLRSDKAAVEEELKTQRRTNVLERVKSVVTARDVALCANNKVPSFIWFQNQITVNLDIGELETAVRQITWCPPQVGDSELASKLARIRLQHLGMYSPTQLPLTNGNPCLSTATANLFLPAADNPDDSTPAEDPSRRPFVPPATKPKKLSDMFDGGLKGFAQLAGLKDRGII</sequence>
<evidence type="ECO:0000313" key="5">
    <source>
        <dbReference type="Proteomes" id="UP000006727"/>
    </source>
</evidence>
<dbReference type="Gramene" id="Pp3c17_11530V3.2">
    <property type="protein sequence ID" value="Pp3c17_11530V3.2"/>
    <property type="gene ID" value="Pp3c17_11530"/>
</dbReference>
<keyword evidence="5" id="KW-1185">Reference proteome</keyword>
<feature type="region of interest" description="Disordered" evidence="2">
    <location>
        <begin position="609"/>
        <end position="640"/>
    </location>
</feature>
<dbReference type="AlphaFoldDB" id="A0A2K1J3I0"/>
<evidence type="ECO:0000256" key="2">
    <source>
        <dbReference type="SAM" id="MobiDB-lite"/>
    </source>
</evidence>
<dbReference type="EnsemblPlants" id="Pp3c17_11530V3.2">
    <property type="protein sequence ID" value="Pp3c17_11530V3.2"/>
    <property type="gene ID" value="Pp3c17_11530"/>
</dbReference>
<feature type="coiled-coil region" evidence="1">
    <location>
        <begin position="185"/>
        <end position="219"/>
    </location>
</feature>
<keyword evidence="1" id="KW-0175">Coiled coil</keyword>
<reference evidence="3 5" key="2">
    <citation type="journal article" date="2018" name="Plant J.">
        <title>The Physcomitrella patens chromosome-scale assembly reveals moss genome structure and evolution.</title>
        <authorList>
            <person name="Lang D."/>
            <person name="Ullrich K.K."/>
            <person name="Murat F."/>
            <person name="Fuchs J."/>
            <person name="Jenkins J."/>
            <person name="Haas F.B."/>
            <person name="Piednoel M."/>
            <person name="Gundlach H."/>
            <person name="Van Bel M."/>
            <person name="Meyberg R."/>
            <person name="Vives C."/>
            <person name="Morata J."/>
            <person name="Symeonidi A."/>
            <person name="Hiss M."/>
            <person name="Muchero W."/>
            <person name="Kamisugi Y."/>
            <person name="Saleh O."/>
            <person name="Blanc G."/>
            <person name="Decker E.L."/>
            <person name="van Gessel N."/>
            <person name="Grimwood J."/>
            <person name="Hayes R.D."/>
            <person name="Graham S.W."/>
            <person name="Gunter L.E."/>
            <person name="McDaniel S.F."/>
            <person name="Hoernstein S.N.W."/>
            <person name="Larsson A."/>
            <person name="Li F.W."/>
            <person name="Perroud P.F."/>
            <person name="Phillips J."/>
            <person name="Ranjan P."/>
            <person name="Rokshar D.S."/>
            <person name="Rothfels C.J."/>
            <person name="Schneider L."/>
            <person name="Shu S."/>
            <person name="Stevenson D.W."/>
            <person name="Thummler F."/>
            <person name="Tillich M."/>
            <person name="Villarreal Aguilar J.C."/>
            <person name="Widiez T."/>
            <person name="Wong G.K."/>
            <person name="Wymore A."/>
            <person name="Zhang Y."/>
            <person name="Zimmer A.D."/>
            <person name="Quatrano R.S."/>
            <person name="Mayer K.F.X."/>
            <person name="Goodstein D."/>
            <person name="Casacuberta J.M."/>
            <person name="Vandepoele K."/>
            <person name="Reski R."/>
            <person name="Cuming A.C."/>
            <person name="Tuskan G.A."/>
            <person name="Maumus F."/>
            <person name="Salse J."/>
            <person name="Schmutz J."/>
            <person name="Rensing S.A."/>
        </authorList>
    </citation>
    <scope>NUCLEOTIDE SEQUENCE [LARGE SCALE GENOMIC DNA]</scope>
    <source>
        <strain evidence="4 5">cv. Gransden 2004</strain>
    </source>
</reference>
<protein>
    <submittedName>
        <fullName evidence="3 4">Uncharacterized protein</fullName>
    </submittedName>
</protein>
<gene>
    <name evidence="3" type="ORF">PHYPA_021937</name>
</gene>
<name>A0A2K1J3I0_PHYPA</name>